<accession>A0A2S4PME7</accession>
<evidence type="ECO:0000313" key="3">
    <source>
        <dbReference type="Proteomes" id="UP000237438"/>
    </source>
</evidence>
<organism evidence="2 3">
    <name type="scientific">Erysiphe pulchra</name>
    <dbReference type="NCBI Taxonomy" id="225359"/>
    <lineage>
        <taxon>Eukaryota</taxon>
        <taxon>Fungi</taxon>
        <taxon>Dikarya</taxon>
        <taxon>Ascomycota</taxon>
        <taxon>Pezizomycotina</taxon>
        <taxon>Leotiomycetes</taxon>
        <taxon>Erysiphales</taxon>
        <taxon>Erysiphaceae</taxon>
        <taxon>Erysiphe</taxon>
    </lineage>
</organism>
<reference evidence="2 3" key="1">
    <citation type="submission" date="2017-10" db="EMBL/GenBank/DDBJ databases">
        <title>Development of genomic resources for the powdery mildew, Erysiphe pulchra.</title>
        <authorList>
            <person name="Wadl P.A."/>
            <person name="Mack B.M."/>
            <person name="Moore G."/>
            <person name="Beltz S.B."/>
        </authorList>
    </citation>
    <scope>NUCLEOTIDE SEQUENCE [LARGE SCALE GENOMIC DNA]</scope>
    <source>
        <strain evidence="2">Cflorida</strain>
    </source>
</reference>
<comment type="caution">
    <text evidence="2">The sequence shown here is derived from an EMBL/GenBank/DDBJ whole genome shotgun (WGS) entry which is preliminary data.</text>
</comment>
<name>A0A2S4PME7_9PEZI</name>
<evidence type="ECO:0000313" key="2">
    <source>
        <dbReference type="EMBL" id="POS83235.1"/>
    </source>
</evidence>
<protein>
    <submittedName>
        <fullName evidence="2">Uncharacterized protein</fullName>
    </submittedName>
</protein>
<dbReference type="AlphaFoldDB" id="A0A2S4PME7"/>
<proteinExistence type="predicted"/>
<feature type="non-terminal residue" evidence="2">
    <location>
        <position position="1"/>
    </location>
</feature>
<feature type="region of interest" description="Disordered" evidence="1">
    <location>
        <begin position="103"/>
        <end position="129"/>
    </location>
</feature>
<keyword evidence="3" id="KW-1185">Reference proteome</keyword>
<gene>
    <name evidence="2" type="ORF">EPUL_006328</name>
</gene>
<feature type="non-terminal residue" evidence="2">
    <location>
        <position position="440"/>
    </location>
</feature>
<sequence length="440" mass="48940">ELAEIFIARQRQERAWQIRLLVCTSFISGIESTVASSHDGNEKEIAKTIQTYLRNAISEFAASETTPLLSKGHLTSNTIKILGNMKTNLPPKPTAFSITSRISKGQTESSIQPANSHTPNNTPTAGISWSSVVRNGNKKSRTTPVPKLQTTPAILVNKNSVQPTFNNTNKSTSHIKEPNAKPEDKRLFIRLPVEHEWRKLSPAGIREIVFKKFSISSTLIGTIKPVRSGFALSPRNNDTQTASNWIPIMIPTVPVSIGTEKGRVEVTKEMLADEIERVTSVRPSSLRLYGRNFPNAPRKTWMAYFTKARRPGFRVFDESGLTRKLNKQQPINFCKRCNGHHSQKTCSRAPSCGNCGSKIHSEDMCMAFTKCINCGGPHRSDSRKCLARPTRNGQPTKEQLKAFQQAGDREFQAVARAKAAEAKADNIENNMETTNNQLKL</sequence>
<dbReference type="EMBL" id="PEDP01001775">
    <property type="protein sequence ID" value="POS83235.1"/>
    <property type="molecule type" value="Genomic_DNA"/>
</dbReference>
<dbReference type="STRING" id="225359.A0A2S4PME7"/>
<evidence type="ECO:0000256" key="1">
    <source>
        <dbReference type="SAM" id="MobiDB-lite"/>
    </source>
</evidence>
<dbReference type="OrthoDB" id="10035396at2759"/>
<dbReference type="Proteomes" id="UP000237438">
    <property type="component" value="Unassembled WGS sequence"/>
</dbReference>